<dbReference type="AlphaFoldDB" id="A0A4R8DEI5"/>
<dbReference type="EMBL" id="SODV01000002">
    <property type="protein sequence ID" value="TDW95963.1"/>
    <property type="molecule type" value="Genomic_DNA"/>
</dbReference>
<organism evidence="1 2">
    <name type="scientific">Dinghuibacter silviterrae</name>
    <dbReference type="NCBI Taxonomy" id="1539049"/>
    <lineage>
        <taxon>Bacteria</taxon>
        <taxon>Pseudomonadati</taxon>
        <taxon>Bacteroidota</taxon>
        <taxon>Chitinophagia</taxon>
        <taxon>Chitinophagales</taxon>
        <taxon>Chitinophagaceae</taxon>
        <taxon>Dinghuibacter</taxon>
    </lineage>
</organism>
<keyword evidence="2" id="KW-1185">Reference proteome</keyword>
<protein>
    <submittedName>
        <fullName evidence="1">Uncharacterized protein</fullName>
    </submittedName>
</protein>
<evidence type="ECO:0000313" key="2">
    <source>
        <dbReference type="Proteomes" id="UP000294498"/>
    </source>
</evidence>
<dbReference type="Proteomes" id="UP000294498">
    <property type="component" value="Unassembled WGS sequence"/>
</dbReference>
<name>A0A4R8DEI5_9BACT</name>
<sequence>MRHTNKSVIALNTPLRLTPDQIEAPEAVVTDFFSNLSLDETREILWEAFSRALCTEEEGERGLSHRELLYFHQEIEALIEAAFLLKH</sequence>
<comment type="caution">
    <text evidence="1">The sequence shown here is derived from an EMBL/GenBank/DDBJ whole genome shotgun (WGS) entry which is preliminary data.</text>
</comment>
<dbReference type="OrthoDB" id="672926at2"/>
<gene>
    <name evidence="1" type="ORF">EDB95_3784</name>
</gene>
<dbReference type="RefSeq" id="WP_133995806.1">
    <property type="nucleotide sequence ID" value="NZ_SODV01000002.1"/>
</dbReference>
<proteinExistence type="predicted"/>
<accession>A0A4R8DEI5</accession>
<reference evidence="1 2" key="1">
    <citation type="submission" date="2019-03" db="EMBL/GenBank/DDBJ databases">
        <title>Genomic Encyclopedia of Type Strains, Phase IV (KMG-IV): sequencing the most valuable type-strain genomes for metagenomic binning, comparative biology and taxonomic classification.</title>
        <authorList>
            <person name="Goeker M."/>
        </authorList>
    </citation>
    <scope>NUCLEOTIDE SEQUENCE [LARGE SCALE GENOMIC DNA]</scope>
    <source>
        <strain evidence="1 2">DSM 100059</strain>
    </source>
</reference>
<evidence type="ECO:0000313" key="1">
    <source>
        <dbReference type="EMBL" id="TDW95963.1"/>
    </source>
</evidence>